<organism evidence="1 2">
    <name type="scientific">Microbacterium oxydans</name>
    <dbReference type="NCBI Taxonomy" id="82380"/>
    <lineage>
        <taxon>Bacteria</taxon>
        <taxon>Bacillati</taxon>
        <taxon>Actinomycetota</taxon>
        <taxon>Actinomycetes</taxon>
        <taxon>Micrococcales</taxon>
        <taxon>Microbacteriaceae</taxon>
        <taxon>Microbacterium</taxon>
    </lineage>
</organism>
<dbReference type="AlphaFoldDB" id="A0A3S9WIH5"/>
<dbReference type="KEGG" id="moy:CVS54_01194"/>
<name>A0A3S9WIH5_9MICO</name>
<proteinExistence type="predicted"/>
<reference evidence="1 2" key="1">
    <citation type="submission" date="2018-08" db="EMBL/GenBank/DDBJ databases">
        <title>Microbacterium oxydans strain HG3.</title>
        <authorList>
            <person name="ORTET P."/>
        </authorList>
    </citation>
    <scope>NUCLEOTIDE SEQUENCE [LARGE SCALE GENOMIC DNA]</scope>
    <source>
        <strain evidence="1 2">HG3</strain>
    </source>
</reference>
<dbReference type="EMBL" id="CP031422">
    <property type="protein sequence ID" value="AZS39878.1"/>
    <property type="molecule type" value="Genomic_DNA"/>
</dbReference>
<sequence>MCIMDATPGDGAEHNPLMWSRRSVLRMLVIAGVLPPVLGSPGGMAPAAATELTTAGGVYADALRRLDKPNLAFTQVAQLVGQNHRMTFLQATWDGGATIVRDLEVKHNGGWLQITDPAHRFDEQWLVLEGTLPAGSAPEL</sequence>
<evidence type="ECO:0000313" key="1">
    <source>
        <dbReference type="EMBL" id="AZS39878.1"/>
    </source>
</evidence>
<gene>
    <name evidence="1" type="ORF">CVS54_01194</name>
</gene>
<accession>A0A3S9WIH5</accession>
<protein>
    <submittedName>
        <fullName evidence="1">Uncharacterized protein</fullName>
    </submittedName>
</protein>
<evidence type="ECO:0000313" key="2">
    <source>
        <dbReference type="Proteomes" id="UP000274841"/>
    </source>
</evidence>
<dbReference type="Proteomes" id="UP000274841">
    <property type="component" value="Chromosome"/>
</dbReference>